<dbReference type="AlphaFoldDB" id="A0AAN6Y0U1"/>
<dbReference type="EMBL" id="MU858258">
    <property type="protein sequence ID" value="KAK4208097.1"/>
    <property type="molecule type" value="Genomic_DNA"/>
</dbReference>
<protein>
    <submittedName>
        <fullName evidence="2">Uncharacterized protein</fullName>
    </submittedName>
</protein>
<evidence type="ECO:0000313" key="2">
    <source>
        <dbReference type="EMBL" id="KAK4208097.1"/>
    </source>
</evidence>
<organism evidence="2 3">
    <name type="scientific">Rhypophila decipiens</name>
    <dbReference type="NCBI Taxonomy" id="261697"/>
    <lineage>
        <taxon>Eukaryota</taxon>
        <taxon>Fungi</taxon>
        <taxon>Dikarya</taxon>
        <taxon>Ascomycota</taxon>
        <taxon>Pezizomycotina</taxon>
        <taxon>Sordariomycetes</taxon>
        <taxon>Sordariomycetidae</taxon>
        <taxon>Sordariales</taxon>
        <taxon>Naviculisporaceae</taxon>
        <taxon>Rhypophila</taxon>
    </lineage>
</organism>
<evidence type="ECO:0000313" key="3">
    <source>
        <dbReference type="Proteomes" id="UP001301769"/>
    </source>
</evidence>
<comment type="caution">
    <text evidence="2">The sequence shown here is derived from an EMBL/GenBank/DDBJ whole genome shotgun (WGS) entry which is preliminary data.</text>
</comment>
<reference evidence="2" key="2">
    <citation type="submission" date="2023-05" db="EMBL/GenBank/DDBJ databases">
        <authorList>
            <consortium name="Lawrence Berkeley National Laboratory"/>
            <person name="Steindorff A."/>
            <person name="Hensen N."/>
            <person name="Bonometti L."/>
            <person name="Westerberg I."/>
            <person name="Brannstrom I.O."/>
            <person name="Guillou S."/>
            <person name="Cros-Aarteil S."/>
            <person name="Calhoun S."/>
            <person name="Haridas S."/>
            <person name="Kuo A."/>
            <person name="Mondo S."/>
            <person name="Pangilinan J."/>
            <person name="Riley R."/>
            <person name="Labutti K."/>
            <person name="Andreopoulos B."/>
            <person name="Lipzen A."/>
            <person name="Chen C."/>
            <person name="Yanf M."/>
            <person name="Daum C."/>
            <person name="Ng V."/>
            <person name="Clum A."/>
            <person name="Ohm R."/>
            <person name="Martin F."/>
            <person name="Silar P."/>
            <person name="Natvig D."/>
            <person name="Lalanne C."/>
            <person name="Gautier V."/>
            <person name="Ament-Velasquez S.L."/>
            <person name="Kruys A."/>
            <person name="Hutchinson M.I."/>
            <person name="Powell A.J."/>
            <person name="Barry K."/>
            <person name="Miller A.N."/>
            <person name="Grigoriev I.V."/>
            <person name="Debuchy R."/>
            <person name="Gladieux P."/>
            <person name="Thoren M.H."/>
            <person name="Johannesson H."/>
        </authorList>
    </citation>
    <scope>NUCLEOTIDE SEQUENCE</scope>
    <source>
        <strain evidence="2">PSN293</strain>
    </source>
</reference>
<gene>
    <name evidence="2" type="ORF">QBC37DRAFT_297334</name>
</gene>
<sequence length="139" mass="14952">MQFKAILTLLATTQLVASLAVDNTSLNPINLEASELQRRAGCAAPGAVNGQCGRYYRGTNCQDQIGAIDPGDTCYWSSDPIGSLKAVGDATYGTNCQLYYDYNCQQQVGETGNTATGGGRCYTPPDGRTGHSFRCWYRC</sequence>
<feature type="signal peptide" evidence="1">
    <location>
        <begin position="1"/>
        <end position="18"/>
    </location>
</feature>
<reference evidence="2" key="1">
    <citation type="journal article" date="2023" name="Mol. Phylogenet. Evol.">
        <title>Genome-scale phylogeny and comparative genomics of the fungal order Sordariales.</title>
        <authorList>
            <person name="Hensen N."/>
            <person name="Bonometti L."/>
            <person name="Westerberg I."/>
            <person name="Brannstrom I.O."/>
            <person name="Guillou S."/>
            <person name="Cros-Aarteil S."/>
            <person name="Calhoun S."/>
            <person name="Haridas S."/>
            <person name="Kuo A."/>
            <person name="Mondo S."/>
            <person name="Pangilinan J."/>
            <person name="Riley R."/>
            <person name="LaButti K."/>
            <person name="Andreopoulos B."/>
            <person name="Lipzen A."/>
            <person name="Chen C."/>
            <person name="Yan M."/>
            <person name="Daum C."/>
            <person name="Ng V."/>
            <person name="Clum A."/>
            <person name="Steindorff A."/>
            <person name="Ohm R.A."/>
            <person name="Martin F."/>
            <person name="Silar P."/>
            <person name="Natvig D.O."/>
            <person name="Lalanne C."/>
            <person name="Gautier V."/>
            <person name="Ament-Velasquez S.L."/>
            <person name="Kruys A."/>
            <person name="Hutchinson M.I."/>
            <person name="Powell A.J."/>
            <person name="Barry K."/>
            <person name="Miller A.N."/>
            <person name="Grigoriev I.V."/>
            <person name="Debuchy R."/>
            <person name="Gladieux P."/>
            <person name="Hiltunen Thoren M."/>
            <person name="Johannesson H."/>
        </authorList>
    </citation>
    <scope>NUCLEOTIDE SEQUENCE</scope>
    <source>
        <strain evidence="2">PSN293</strain>
    </source>
</reference>
<evidence type="ECO:0000256" key="1">
    <source>
        <dbReference type="SAM" id="SignalP"/>
    </source>
</evidence>
<dbReference type="Proteomes" id="UP001301769">
    <property type="component" value="Unassembled WGS sequence"/>
</dbReference>
<feature type="chain" id="PRO_5042875774" evidence="1">
    <location>
        <begin position="19"/>
        <end position="139"/>
    </location>
</feature>
<keyword evidence="1" id="KW-0732">Signal</keyword>
<proteinExistence type="predicted"/>
<keyword evidence="3" id="KW-1185">Reference proteome</keyword>
<name>A0AAN6Y0U1_9PEZI</name>
<accession>A0AAN6Y0U1</accession>